<sequence length="107" mass="11442">MNLIVGLCFKYEVVICPSGGAGKGKNRQIANCETSGNVEANLSATTVVTPAKCALGHWPTYTHYCWRTEPKRAPALCHGSTILSSPDCLLASFFNVGPSLCQGCLFF</sequence>
<organism evidence="1 2">
    <name type="scientific">Xenoophorus captivus</name>
    <dbReference type="NCBI Taxonomy" id="1517983"/>
    <lineage>
        <taxon>Eukaryota</taxon>
        <taxon>Metazoa</taxon>
        <taxon>Chordata</taxon>
        <taxon>Craniata</taxon>
        <taxon>Vertebrata</taxon>
        <taxon>Euteleostomi</taxon>
        <taxon>Actinopterygii</taxon>
        <taxon>Neopterygii</taxon>
        <taxon>Teleostei</taxon>
        <taxon>Neoteleostei</taxon>
        <taxon>Acanthomorphata</taxon>
        <taxon>Ovalentaria</taxon>
        <taxon>Atherinomorphae</taxon>
        <taxon>Cyprinodontiformes</taxon>
        <taxon>Goodeidae</taxon>
        <taxon>Xenoophorus</taxon>
    </lineage>
</organism>
<accession>A0ABV0RT05</accession>
<dbReference type="EMBL" id="JAHRIN010058888">
    <property type="protein sequence ID" value="MEQ2211367.1"/>
    <property type="molecule type" value="Genomic_DNA"/>
</dbReference>
<gene>
    <name evidence="1" type="ORF">XENOCAPTIV_027641</name>
</gene>
<proteinExistence type="predicted"/>
<name>A0ABV0RT05_9TELE</name>
<protein>
    <submittedName>
        <fullName evidence="1">Uncharacterized protein</fullName>
    </submittedName>
</protein>
<dbReference type="Proteomes" id="UP001434883">
    <property type="component" value="Unassembled WGS sequence"/>
</dbReference>
<reference evidence="1 2" key="1">
    <citation type="submission" date="2021-06" db="EMBL/GenBank/DDBJ databases">
        <authorList>
            <person name="Palmer J.M."/>
        </authorList>
    </citation>
    <scope>NUCLEOTIDE SEQUENCE [LARGE SCALE GENOMIC DNA]</scope>
    <source>
        <strain evidence="1 2">XC_2019</strain>
        <tissue evidence="1">Muscle</tissue>
    </source>
</reference>
<keyword evidence="2" id="KW-1185">Reference proteome</keyword>
<evidence type="ECO:0000313" key="1">
    <source>
        <dbReference type="EMBL" id="MEQ2211367.1"/>
    </source>
</evidence>
<comment type="caution">
    <text evidence="1">The sequence shown here is derived from an EMBL/GenBank/DDBJ whole genome shotgun (WGS) entry which is preliminary data.</text>
</comment>
<evidence type="ECO:0000313" key="2">
    <source>
        <dbReference type="Proteomes" id="UP001434883"/>
    </source>
</evidence>